<evidence type="ECO:0000313" key="3">
    <source>
        <dbReference type="Proteomes" id="UP000050827"/>
    </source>
</evidence>
<protein>
    <submittedName>
        <fullName evidence="2">Conjugal transfer protein TraK</fullName>
    </submittedName>
</protein>
<reference evidence="2 3" key="1">
    <citation type="submission" date="2015-04" db="EMBL/GenBank/DDBJ databases">
        <title>Complete genome of flavobacterium.</title>
        <authorList>
            <person name="Kwon Y.M."/>
            <person name="Kim S.-J."/>
        </authorList>
    </citation>
    <scope>NUCLEOTIDE SEQUENCE [LARGE SCALE GENOMIC DNA]</scope>
    <source>
        <strain evidence="2 3">DK169</strain>
    </source>
</reference>
<comment type="caution">
    <text evidence="2">The sequence shown here is derived from an EMBL/GenBank/DDBJ whole genome shotgun (WGS) entry which is preliminary data.</text>
</comment>
<dbReference type="Proteomes" id="UP000050827">
    <property type="component" value="Unassembled WGS sequence"/>
</dbReference>
<evidence type="ECO:0000313" key="2">
    <source>
        <dbReference type="EMBL" id="KQC28653.1"/>
    </source>
</evidence>
<dbReference type="RefSeq" id="WP_055392169.1">
    <property type="nucleotide sequence ID" value="NZ_LCTZ01000002.1"/>
</dbReference>
<keyword evidence="1" id="KW-0812">Transmembrane</keyword>
<dbReference type="OrthoDB" id="1039148at2"/>
<keyword evidence="1" id="KW-0472">Membrane</keyword>
<keyword evidence="3" id="KW-1185">Reference proteome</keyword>
<evidence type="ECO:0000256" key="1">
    <source>
        <dbReference type="SAM" id="Phobius"/>
    </source>
</evidence>
<proteinExistence type="predicted"/>
<dbReference type="STRING" id="346185.AAY42_01080"/>
<gene>
    <name evidence="2" type="ORF">AAY42_01080</name>
</gene>
<feature type="transmembrane region" description="Helical" evidence="1">
    <location>
        <begin position="17"/>
        <end position="38"/>
    </location>
</feature>
<accession>A0A0Q0WTI6</accession>
<dbReference type="EMBL" id="LCTZ01000002">
    <property type="protein sequence ID" value="KQC28653.1"/>
    <property type="molecule type" value="Genomic_DNA"/>
</dbReference>
<keyword evidence="1" id="KW-1133">Transmembrane helix</keyword>
<name>A0A0Q0WTI6_9FLAO</name>
<organism evidence="2 3">
    <name type="scientific">Flagellimonas eckloniae</name>
    <dbReference type="NCBI Taxonomy" id="346185"/>
    <lineage>
        <taxon>Bacteria</taxon>
        <taxon>Pseudomonadati</taxon>
        <taxon>Bacteroidota</taxon>
        <taxon>Flavobacteriia</taxon>
        <taxon>Flavobacteriales</taxon>
        <taxon>Flavobacteriaceae</taxon>
        <taxon>Flagellimonas</taxon>
    </lineage>
</organism>
<dbReference type="AlphaFoldDB" id="A0A0Q0WTI6"/>
<sequence length="206" mass="23904">MKTPYKNIYEVLKMNQFIVLAVIVMAFLSTIISSLISYKMYNKALDGSFAIGKNGEVIPLQWVQEKENLEVEALEHLRLFHNYFYGLDATNFESHIEKALWLGDSSVDNVYRQKKADGVYNRLMQYSLVQKVISIKSELDLTAEPYPFRTVTIFQINRGSAIDTYELVSTGKLLHLEKRNFPKNTHALLITDYFENTLKKIDYEAR</sequence>
<dbReference type="PATRIC" id="fig|1547436.3.peg.220"/>